<sequence>MRPGEVVGLLGGNGAGKTTLIRVLLGLERASSGRASVFGAPPSLTTRHRIGYVAQGLGLYPTLSAIENLEFAASVHGIRVPAGARAAAAEFGRAPVGALPLGAKRRLAFLAAALHDPALLILDEPSSGMDALGRARLWELMREHADAGAGVLVTTHYMQEAAQCDRLVILTAGRVTATGTLAAITAAHTSLVVETPNWEGAFTLLRDAGIPVLLAGRLLRVPGVSRERVAAALAELPDRVTLHPAPATLAETMLLATREAARAGAS</sequence>
<dbReference type="Proteomes" id="UP000291832">
    <property type="component" value="Unassembled WGS sequence"/>
</dbReference>
<keyword evidence="5" id="KW-1185">Reference proteome</keyword>
<evidence type="ECO:0000313" key="5">
    <source>
        <dbReference type="Proteomes" id="UP000291832"/>
    </source>
</evidence>
<proteinExistence type="predicted"/>
<protein>
    <submittedName>
        <fullName evidence="4">ABC-2 type transport system ATP-binding protein</fullName>
    </submittedName>
</protein>
<name>A0A4Q7TLL4_9MICO</name>
<feature type="domain" description="ABC transporter" evidence="3">
    <location>
        <begin position="1"/>
        <end position="197"/>
    </location>
</feature>
<organism evidence="4 5">
    <name type="scientific">Leucobacter luti</name>
    <dbReference type="NCBI Taxonomy" id="340320"/>
    <lineage>
        <taxon>Bacteria</taxon>
        <taxon>Bacillati</taxon>
        <taxon>Actinomycetota</taxon>
        <taxon>Actinomycetes</taxon>
        <taxon>Micrococcales</taxon>
        <taxon>Microbacteriaceae</taxon>
        <taxon>Leucobacter</taxon>
    </lineage>
</organism>
<dbReference type="InterPro" id="IPR003593">
    <property type="entry name" value="AAA+_ATPase"/>
</dbReference>
<dbReference type="Pfam" id="PF00005">
    <property type="entry name" value="ABC_tran"/>
    <property type="match status" value="1"/>
</dbReference>
<accession>A0A4Q7TLL4</accession>
<comment type="caution">
    <text evidence="4">The sequence shown here is derived from an EMBL/GenBank/DDBJ whole genome shotgun (WGS) entry which is preliminary data.</text>
</comment>
<dbReference type="InterPro" id="IPR003439">
    <property type="entry name" value="ABC_transporter-like_ATP-bd"/>
</dbReference>
<dbReference type="PANTHER" id="PTHR43038">
    <property type="entry name" value="ATP-BINDING CASSETTE, SUB-FAMILY H, MEMBER 1"/>
    <property type="match status" value="1"/>
</dbReference>
<dbReference type="PROSITE" id="PS50893">
    <property type="entry name" value="ABC_TRANSPORTER_2"/>
    <property type="match status" value="1"/>
</dbReference>
<dbReference type="RefSeq" id="WP_198677600.1">
    <property type="nucleotide sequence ID" value="NZ_QYAG01000003.1"/>
</dbReference>
<dbReference type="SUPFAM" id="SSF52540">
    <property type="entry name" value="P-loop containing nucleoside triphosphate hydrolases"/>
    <property type="match status" value="1"/>
</dbReference>
<keyword evidence="2 4" id="KW-0067">ATP-binding</keyword>
<dbReference type="CDD" id="cd03230">
    <property type="entry name" value="ABC_DR_subfamily_A"/>
    <property type="match status" value="1"/>
</dbReference>
<dbReference type="AlphaFoldDB" id="A0A4Q7TLL4"/>
<dbReference type="Gene3D" id="3.40.50.300">
    <property type="entry name" value="P-loop containing nucleotide triphosphate hydrolases"/>
    <property type="match status" value="1"/>
</dbReference>
<dbReference type="GO" id="GO:0005524">
    <property type="term" value="F:ATP binding"/>
    <property type="evidence" value="ECO:0007669"/>
    <property type="project" value="UniProtKB-KW"/>
</dbReference>
<dbReference type="SMART" id="SM00382">
    <property type="entry name" value="AAA"/>
    <property type="match status" value="1"/>
</dbReference>
<dbReference type="EMBL" id="SHKI01000008">
    <property type="protein sequence ID" value="RZT60588.1"/>
    <property type="molecule type" value="Genomic_DNA"/>
</dbReference>
<reference evidence="4 5" key="1">
    <citation type="journal article" date="2015" name="Stand. Genomic Sci.">
        <title>Genomic Encyclopedia of Bacterial and Archaeal Type Strains, Phase III: the genomes of soil and plant-associated and newly described type strains.</title>
        <authorList>
            <person name="Whitman W.B."/>
            <person name="Woyke T."/>
            <person name="Klenk H.P."/>
            <person name="Zhou Y."/>
            <person name="Lilburn T.G."/>
            <person name="Beck B.J."/>
            <person name="De Vos P."/>
            <person name="Vandamme P."/>
            <person name="Eisen J.A."/>
            <person name="Garrity G."/>
            <person name="Hugenholtz P."/>
            <person name="Kyrpides N.C."/>
        </authorList>
    </citation>
    <scope>NUCLEOTIDE SEQUENCE [LARGE SCALE GENOMIC DNA]</scope>
    <source>
        <strain evidence="4 5">RF6</strain>
    </source>
</reference>
<evidence type="ECO:0000256" key="1">
    <source>
        <dbReference type="ARBA" id="ARBA00022741"/>
    </source>
</evidence>
<evidence type="ECO:0000313" key="4">
    <source>
        <dbReference type="EMBL" id="RZT60588.1"/>
    </source>
</evidence>
<keyword evidence="1" id="KW-0547">Nucleotide-binding</keyword>
<dbReference type="GO" id="GO:0016887">
    <property type="term" value="F:ATP hydrolysis activity"/>
    <property type="evidence" value="ECO:0007669"/>
    <property type="project" value="InterPro"/>
</dbReference>
<dbReference type="PANTHER" id="PTHR43038:SF3">
    <property type="entry name" value="ABC TRANSPORTER G FAMILY MEMBER 20 ISOFORM X1"/>
    <property type="match status" value="1"/>
</dbReference>
<evidence type="ECO:0000259" key="3">
    <source>
        <dbReference type="PROSITE" id="PS50893"/>
    </source>
</evidence>
<evidence type="ECO:0000256" key="2">
    <source>
        <dbReference type="ARBA" id="ARBA00022840"/>
    </source>
</evidence>
<gene>
    <name evidence="4" type="ORF">EV139_3034</name>
</gene>
<dbReference type="InterPro" id="IPR027417">
    <property type="entry name" value="P-loop_NTPase"/>
</dbReference>